<accession>A0A7I7XMB5</accession>
<dbReference type="KEGG" id="mmag:MMAD_46660"/>
<proteinExistence type="predicted"/>
<sequence>MPESTENIHDEVNRLTVEAERALLQQIIELAPKSGLGRIEEAARAFALVVGARPGVLPGGPLSVKS</sequence>
<protein>
    <submittedName>
        <fullName evidence="1">Uncharacterized protein</fullName>
    </submittedName>
</protein>
<gene>
    <name evidence="1" type="ORF">MMAD_46660</name>
</gene>
<dbReference type="AlphaFoldDB" id="A0A7I7XMB5"/>
<evidence type="ECO:0000313" key="1">
    <source>
        <dbReference type="EMBL" id="BBZ30371.1"/>
    </source>
</evidence>
<keyword evidence="2" id="KW-1185">Reference proteome</keyword>
<evidence type="ECO:0000313" key="2">
    <source>
        <dbReference type="Proteomes" id="UP000466517"/>
    </source>
</evidence>
<organism evidence="1 2">
    <name type="scientific">Mycolicibacterium madagascariense</name>
    <dbReference type="NCBI Taxonomy" id="212765"/>
    <lineage>
        <taxon>Bacteria</taxon>
        <taxon>Bacillati</taxon>
        <taxon>Actinomycetota</taxon>
        <taxon>Actinomycetes</taxon>
        <taxon>Mycobacteriales</taxon>
        <taxon>Mycobacteriaceae</taxon>
        <taxon>Mycolicibacterium</taxon>
    </lineage>
</organism>
<name>A0A7I7XMB5_9MYCO</name>
<dbReference type="Proteomes" id="UP000466517">
    <property type="component" value="Chromosome"/>
</dbReference>
<dbReference type="RefSeq" id="WP_163741625.1">
    <property type="nucleotide sequence ID" value="NZ_AP022610.1"/>
</dbReference>
<reference evidence="1 2" key="1">
    <citation type="journal article" date="2019" name="Emerg. Microbes Infect.">
        <title>Comprehensive subspecies identification of 175 nontuberculous mycobacteria species based on 7547 genomic profiles.</title>
        <authorList>
            <person name="Matsumoto Y."/>
            <person name="Kinjo T."/>
            <person name="Motooka D."/>
            <person name="Nabeya D."/>
            <person name="Jung N."/>
            <person name="Uechi K."/>
            <person name="Horii T."/>
            <person name="Iida T."/>
            <person name="Fujita J."/>
            <person name="Nakamura S."/>
        </authorList>
    </citation>
    <scope>NUCLEOTIDE SEQUENCE [LARGE SCALE GENOMIC DNA]</scope>
    <source>
        <strain evidence="1 2">JCM 13574</strain>
    </source>
</reference>
<dbReference type="EMBL" id="AP022610">
    <property type="protein sequence ID" value="BBZ30371.1"/>
    <property type="molecule type" value="Genomic_DNA"/>
</dbReference>